<evidence type="ECO:0000313" key="1">
    <source>
        <dbReference type="Proteomes" id="UP000095286"/>
    </source>
</evidence>
<name>A0AC35TNC7_9BILA</name>
<dbReference type="WBParaSite" id="RSKR_0000243500.1">
    <property type="protein sequence ID" value="RSKR_0000243500.1"/>
    <property type="gene ID" value="RSKR_0000243500"/>
</dbReference>
<dbReference type="Proteomes" id="UP000095286">
    <property type="component" value="Unplaced"/>
</dbReference>
<organism evidence="1 2">
    <name type="scientific">Rhabditophanes sp. KR3021</name>
    <dbReference type="NCBI Taxonomy" id="114890"/>
    <lineage>
        <taxon>Eukaryota</taxon>
        <taxon>Metazoa</taxon>
        <taxon>Ecdysozoa</taxon>
        <taxon>Nematoda</taxon>
        <taxon>Chromadorea</taxon>
        <taxon>Rhabditida</taxon>
        <taxon>Tylenchina</taxon>
        <taxon>Panagrolaimomorpha</taxon>
        <taxon>Strongyloidoidea</taxon>
        <taxon>Alloionematidae</taxon>
        <taxon>Rhabditophanes</taxon>
    </lineage>
</organism>
<sequence length="129" mass="14143">MAARGISSIRFLSTSTQRLAQDKVAQAFVTRIRDVAAKQAGGNLIESSPELKKALSEDLARVAQKYKMSSVNDAGKLSFEFEKPQVECSVDALLDGEKLENLIAALETEQVQFQKKEAEKAAEAKKRQA</sequence>
<accession>A0AC35TNC7</accession>
<reference evidence="2" key="1">
    <citation type="submission" date="2016-11" db="UniProtKB">
        <authorList>
            <consortium name="WormBaseParasite"/>
        </authorList>
    </citation>
    <scope>IDENTIFICATION</scope>
    <source>
        <strain evidence="2">KR3021</strain>
    </source>
</reference>
<evidence type="ECO:0000313" key="2">
    <source>
        <dbReference type="WBParaSite" id="RSKR_0000243500.1"/>
    </source>
</evidence>
<protein>
    <submittedName>
        <fullName evidence="2">ATP synthase-coupling factor 6, mitochondrial</fullName>
    </submittedName>
</protein>
<proteinExistence type="predicted"/>